<dbReference type="Gene3D" id="3.30.559.30">
    <property type="entry name" value="Nonribosomal peptide synthetase, condensation domain"/>
    <property type="match status" value="1"/>
</dbReference>
<dbReference type="EMBL" id="AP014940">
    <property type="protein sequence ID" value="BAV99511.1"/>
    <property type="molecule type" value="Genomic_DNA"/>
</dbReference>
<dbReference type="InterPro" id="IPR000873">
    <property type="entry name" value="AMP-dep_synth/lig_dom"/>
</dbReference>
<dbReference type="InterPro" id="IPR045851">
    <property type="entry name" value="AMP-bd_C_sf"/>
</dbReference>
<dbReference type="KEGG" id="lem:LEN_4024"/>
<dbReference type="NCBIfam" id="TIGR01733">
    <property type="entry name" value="AA-adenyl-dom"/>
    <property type="match status" value="1"/>
</dbReference>
<dbReference type="GeneID" id="83065813"/>
<sequence>MSLRQQLAAADAVAGRTDSLFARALGDDAGARTHALSARLDAPLDEAVLQTRFAVAVSALRAQRPELATAPMHLFAERVPHRADSAQAQALCERELLRSPAPAMELSLRVVQFVFEDGAARIVLSAARAFAGKALLLRLLAHLVEGGGFAVAPVQAAGEGEGDGGQRDWSDCPPLAAWAAPGRGDGAAALGPVAVLAGLEQVMPALARVLQAFTQQTAACLPVLIDAAPAAAGGGGWALRDLNADRAQPARIDADAGAGETWLDDARLSVFATAWGGEAGFALGLVVAAAAPLAPAGVNELRYRAFQRPPLPITLLVERADDDNLAISLHHELTALGAADAHWLLSCVANVMRGLAAAPEQAHERIALLDEADQRAVLALGRGGGERLASPLRIDQRIAELAALQADAAAVSDADGALSYAELEREAAHLAAGLAARGVARGDHVGLCLPRSRHLVTAALAVLKAGAVYVPIDPDYPAERIAYLCEDAALTLAVCDDGREFDAPGATVLAMSQWRATPAAADWRPDPDCAIDDPAYMIYTSGSTGRPKGVRVSHRSVQALLGAVERDFALTCADVWSFFHSFAFDFSVWEVWGALITGARVHVVAHATSRDPQAFIAEANAQGVSVLSQTPSAFGQLMAADRETPLGAQLRLVVFGGEALDARALLPWFDRHPESQCRLINMFGITETTVHVTAKDIRRIHALQGSRSVGRPIDGWRAYVLDPQGSVLPPGIDGEIYVAGSGVALNYHQRPELNQQRFLPDLLGEGRMYRSGDRGRLLPDGELLHLGRLDNQIKLRGFRIELDEIRNVLLRCRGVEAAAALFSQRDKLDAATARIDAYVILADGSLKDVWQQAMQLLPEYMLPTSIARVSAMPLTANGKLDAKAIGERILEKSGSPERIATIAVAAGAAVESAVADSAPAADAGDEVERHLIEIWSELFDQPVGRSDNFFDLGGNSLFAIRLSSKARERGLPGLSLRDLYVHQTISGLSSYLSRN</sequence>
<dbReference type="InterPro" id="IPR036736">
    <property type="entry name" value="ACP-like_sf"/>
</dbReference>
<dbReference type="InterPro" id="IPR020845">
    <property type="entry name" value="AMP-binding_CS"/>
</dbReference>
<feature type="domain" description="Carrier" evidence="1">
    <location>
        <begin position="922"/>
        <end position="995"/>
    </location>
</feature>
<dbReference type="GO" id="GO:0043041">
    <property type="term" value="P:amino acid activation for nonribosomal peptide biosynthetic process"/>
    <property type="evidence" value="ECO:0007669"/>
    <property type="project" value="TreeGrafter"/>
</dbReference>
<dbReference type="Proteomes" id="UP000218824">
    <property type="component" value="Chromosome"/>
</dbReference>
<dbReference type="InterPro" id="IPR042099">
    <property type="entry name" value="ANL_N_sf"/>
</dbReference>
<dbReference type="SUPFAM" id="SSF47336">
    <property type="entry name" value="ACP-like"/>
    <property type="match status" value="1"/>
</dbReference>
<dbReference type="GO" id="GO:0005737">
    <property type="term" value="C:cytoplasm"/>
    <property type="evidence" value="ECO:0007669"/>
    <property type="project" value="TreeGrafter"/>
</dbReference>
<evidence type="ECO:0000313" key="3">
    <source>
        <dbReference type="Proteomes" id="UP000218824"/>
    </source>
</evidence>
<proteinExistence type="predicted"/>
<organism evidence="2 3">
    <name type="scientific">Lysobacter enzymogenes</name>
    <dbReference type="NCBI Taxonomy" id="69"/>
    <lineage>
        <taxon>Bacteria</taxon>
        <taxon>Pseudomonadati</taxon>
        <taxon>Pseudomonadota</taxon>
        <taxon>Gammaproteobacteria</taxon>
        <taxon>Lysobacterales</taxon>
        <taxon>Lysobacteraceae</taxon>
        <taxon>Lysobacter</taxon>
    </lineage>
</organism>
<dbReference type="PROSITE" id="PS00455">
    <property type="entry name" value="AMP_BINDING"/>
    <property type="match status" value="1"/>
</dbReference>
<dbReference type="PANTHER" id="PTHR45527">
    <property type="entry name" value="NONRIBOSOMAL PEPTIDE SYNTHETASE"/>
    <property type="match status" value="1"/>
</dbReference>
<dbReference type="RefSeq" id="WP_096380119.1">
    <property type="nucleotide sequence ID" value="NZ_AP014940.1"/>
</dbReference>
<evidence type="ECO:0000259" key="1">
    <source>
        <dbReference type="PROSITE" id="PS50075"/>
    </source>
</evidence>
<dbReference type="Pfam" id="PF00501">
    <property type="entry name" value="AMP-binding"/>
    <property type="match status" value="1"/>
</dbReference>
<dbReference type="InterPro" id="IPR010071">
    <property type="entry name" value="AA_adenyl_dom"/>
</dbReference>
<dbReference type="Gene3D" id="3.30.300.30">
    <property type="match status" value="1"/>
</dbReference>
<dbReference type="Pfam" id="PF00550">
    <property type="entry name" value="PP-binding"/>
    <property type="match status" value="1"/>
</dbReference>
<dbReference type="AlphaFoldDB" id="A0AAU9B399"/>
<dbReference type="FunFam" id="3.40.50.980:FF:000001">
    <property type="entry name" value="Non-ribosomal peptide synthetase"/>
    <property type="match status" value="1"/>
</dbReference>
<name>A0AAU9B399_LYSEN</name>
<dbReference type="PROSITE" id="PS50075">
    <property type="entry name" value="CARRIER"/>
    <property type="match status" value="1"/>
</dbReference>
<protein>
    <submittedName>
        <fullName evidence="2">Non-ribosomal peptide synthetase</fullName>
    </submittedName>
</protein>
<dbReference type="GO" id="GO:0031177">
    <property type="term" value="F:phosphopantetheine binding"/>
    <property type="evidence" value="ECO:0007669"/>
    <property type="project" value="TreeGrafter"/>
</dbReference>
<dbReference type="GO" id="GO:0044550">
    <property type="term" value="P:secondary metabolite biosynthetic process"/>
    <property type="evidence" value="ECO:0007669"/>
    <property type="project" value="TreeGrafter"/>
</dbReference>
<dbReference type="InterPro" id="IPR009081">
    <property type="entry name" value="PP-bd_ACP"/>
</dbReference>
<dbReference type="Gene3D" id="1.10.1200.10">
    <property type="entry name" value="ACP-like"/>
    <property type="match status" value="1"/>
</dbReference>
<evidence type="ECO:0000313" key="2">
    <source>
        <dbReference type="EMBL" id="BAV99511.1"/>
    </source>
</evidence>
<dbReference type="PANTHER" id="PTHR45527:SF1">
    <property type="entry name" value="FATTY ACID SYNTHASE"/>
    <property type="match status" value="1"/>
</dbReference>
<reference evidence="2 3" key="1">
    <citation type="journal article" date="2017" name="DNA Res.">
        <title>Complete genome sequence and expression profile of the commercial lytic enzyme producer Lysobacter enzymogenes M497-1.</title>
        <authorList>
            <person name="Takami H."/>
            <person name="Toyoda A."/>
            <person name="Uchiyama I."/>
            <person name="Itoh T."/>
            <person name="Takaki Y."/>
            <person name="Arai W."/>
            <person name="Nishi S."/>
            <person name="Kawai M."/>
            <person name="Shinya K."/>
            <person name="Ikeda H."/>
        </authorList>
    </citation>
    <scope>NUCLEOTIDE SEQUENCE [LARGE SCALE GENOMIC DNA]</scope>
    <source>
        <strain evidence="2 3">M497-1</strain>
    </source>
</reference>
<accession>A0AAU9B399</accession>
<gene>
    <name evidence="2" type="ORF">LEN_4024</name>
</gene>
<dbReference type="Gene3D" id="3.40.50.12780">
    <property type="entry name" value="N-terminal domain of ligase-like"/>
    <property type="match status" value="1"/>
</dbReference>
<dbReference type="SUPFAM" id="SSF56801">
    <property type="entry name" value="Acetyl-CoA synthetase-like"/>
    <property type="match status" value="1"/>
</dbReference>